<keyword evidence="2" id="KW-0511">Multifunctional enzyme</keyword>
<dbReference type="Gene3D" id="2.170.150.20">
    <property type="entry name" value="Peptide methionine sulfoxide reductase"/>
    <property type="match status" value="1"/>
</dbReference>
<evidence type="ECO:0000256" key="1">
    <source>
        <dbReference type="ARBA" id="ARBA00023002"/>
    </source>
</evidence>
<gene>
    <name evidence="8" type="primary">msrA</name>
    <name evidence="7" type="synonym">msrB</name>
    <name evidence="10" type="ORF">DHM44_02835</name>
</gene>
<comment type="catalytic activity">
    <reaction evidence="4 8">
        <text>L-methionyl-[protein] + [thioredoxin]-disulfide + H2O = L-methionyl-(S)-S-oxide-[protein] + [thioredoxin]-dithiol</text>
        <dbReference type="Rhea" id="RHEA:14217"/>
        <dbReference type="Rhea" id="RHEA-COMP:10698"/>
        <dbReference type="Rhea" id="RHEA-COMP:10700"/>
        <dbReference type="Rhea" id="RHEA-COMP:12313"/>
        <dbReference type="Rhea" id="RHEA-COMP:12315"/>
        <dbReference type="ChEBI" id="CHEBI:15377"/>
        <dbReference type="ChEBI" id="CHEBI:16044"/>
        <dbReference type="ChEBI" id="CHEBI:29950"/>
        <dbReference type="ChEBI" id="CHEBI:44120"/>
        <dbReference type="ChEBI" id="CHEBI:50058"/>
        <dbReference type="EC" id="1.8.4.11"/>
    </reaction>
</comment>
<accession>A0A3D5Q9T9</accession>
<evidence type="ECO:0000256" key="8">
    <source>
        <dbReference type="HAMAP-Rule" id="MF_01401"/>
    </source>
</evidence>
<proteinExistence type="inferred from homology"/>
<dbReference type="EC" id="1.8.4.11" evidence="8"/>
<dbReference type="InterPro" id="IPR011057">
    <property type="entry name" value="Mss4-like_sf"/>
</dbReference>
<dbReference type="PANTHER" id="PTHR43774:SF1">
    <property type="entry name" value="PEPTIDE METHIONINE SULFOXIDE REDUCTASE MSRA 2"/>
    <property type="match status" value="1"/>
</dbReference>
<dbReference type="NCBIfam" id="TIGR00357">
    <property type="entry name" value="peptide-methionine (R)-S-oxide reductase MsrB"/>
    <property type="match status" value="1"/>
</dbReference>
<comment type="catalytic activity">
    <reaction evidence="6 8">
        <text>[thioredoxin]-disulfide + L-methionine + H2O = L-methionine (S)-S-oxide + [thioredoxin]-dithiol</text>
        <dbReference type="Rhea" id="RHEA:19993"/>
        <dbReference type="Rhea" id="RHEA-COMP:10698"/>
        <dbReference type="Rhea" id="RHEA-COMP:10700"/>
        <dbReference type="ChEBI" id="CHEBI:15377"/>
        <dbReference type="ChEBI" id="CHEBI:29950"/>
        <dbReference type="ChEBI" id="CHEBI:50058"/>
        <dbReference type="ChEBI" id="CHEBI:57844"/>
        <dbReference type="ChEBI" id="CHEBI:58772"/>
        <dbReference type="EC" id="1.8.4.11"/>
    </reaction>
</comment>
<dbReference type="InterPro" id="IPR002579">
    <property type="entry name" value="Met_Sox_Rdtase_MsrB_dom"/>
</dbReference>
<feature type="active site" description="Nucleophile" evidence="7">
    <location>
        <position position="324"/>
    </location>
</feature>
<protein>
    <recommendedName>
        <fullName evidence="7 8">Multifunctional fusion protein</fullName>
    </recommendedName>
    <domain>
        <recommendedName>
            <fullName evidence="8">Peptide methionine sulfoxide reductase MsrA</fullName>
            <shortName evidence="8">Protein-methionine-S-oxide reductase</shortName>
            <ecNumber evidence="8">1.8.4.11</ecNumber>
        </recommendedName>
        <alternativeName>
            <fullName evidence="8">Peptide-methionine (S)-S-oxide reductase</fullName>
            <shortName evidence="8">Peptide Met(O) reductase</shortName>
        </alternativeName>
    </domain>
    <domain>
        <recommendedName>
            <fullName evidence="7">Peptide methionine sulfoxide reductase MsrB</fullName>
            <ecNumber evidence="7">1.8.4.12</ecNumber>
        </recommendedName>
        <alternativeName>
            <fullName evidence="7">Peptide-methionine (R)-S-oxide reductase</fullName>
        </alternativeName>
    </domain>
</protein>
<keyword evidence="1 7" id="KW-0560">Oxidoreductase</keyword>
<comment type="catalytic activity">
    <reaction evidence="5 7">
        <text>L-methionyl-[protein] + [thioredoxin]-disulfide + H2O = L-methionyl-(R)-S-oxide-[protein] + [thioredoxin]-dithiol</text>
        <dbReference type="Rhea" id="RHEA:24164"/>
        <dbReference type="Rhea" id="RHEA-COMP:10698"/>
        <dbReference type="Rhea" id="RHEA-COMP:10700"/>
        <dbReference type="Rhea" id="RHEA-COMP:12313"/>
        <dbReference type="Rhea" id="RHEA-COMP:12314"/>
        <dbReference type="ChEBI" id="CHEBI:15377"/>
        <dbReference type="ChEBI" id="CHEBI:16044"/>
        <dbReference type="ChEBI" id="CHEBI:29950"/>
        <dbReference type="ChEBI" id="CHEBI:45764"/>
        <dbReference type="ChEBI" id="CHEBI:50058"/>
        <dbReference type="EC" id="1.8.4.12"/>
    </reaction>
</comment>
<evidence type="ECO:0000256" key="2">
    <source>
        <dbReference type="ARBA" id="ARBA00023268"/>
    </source>
</evidence>
<evidence type="ECO:0000256" key="5">
    <source>
        <dbReference type="ARBA" id="ARBA00048488"/>
    </source>
</evidence>
<dbReference type="SUPFAM" id="SSF51316">
    <property type="entry name" value="Mss4-like"/>
    <property type="match status" value="1"/>
</dbReference>
<evidence type="ECO:0000259" key="9">
    <source>
        <dbReference type="PROSITE" id="PS51790"/>
    </source>
</evidence>
<feature type="active site" evidence="8">
    <location>
        <position position="34"/>
    </location>
</feature>
<reference evidence="10 11" key="1">
    <citation type="journal article" date="2018" name="Nat. Biotechnol.">
        <title>A standardized bacterial taxonomy based on genome phylogeny substantially revises the tree of life.</title>
        <authorList>
            <person name="Parks D.H."/>
            <person name="Chuvochina M."/>
            <person name="Waite D.W."/>
            <person name="Rinke C."/>
            <person name="Skarshewski A."/>
            <person name="Chaumeil P.A."/>
            <person name="Hugenholtz P."/>
        </authorList>
    </citation>
    <scope>NUCLEOTIDE SEQUENCE [LARGE SCALE GENOMIC DNA]</scope>
    <source>
        <strain evidence="10">UBA8672</strain>
    </source>
</reference>
<dbReference type="HAMAP" id="MF_01401">
    <property type="entry name" value="MsrA"/>
    <property type="match status" value="1"/>
</dbReference>
<dbReference type="PANTHER" id="PTHR43774">
    <property type="entry name" value="PEPTIDE METHIONINE SULFOXIDE REDUCTASE"/>
    <property type="match status" value="1"/>
</dbReference>
<dbReference type="Gene3D" id="3.30.1060.10">
    <property type="entry name" value="Peptide methionine sulphoxide reductase MsrA"/>
    <property type="match status" value="1"/>
</dbReference>
<dbReference type="GO" id="GO:0008113">
    <property type="term" value="F:peptide-methionine (S)-S-oxide reductase activity"/>
    <property type="evidence" value="ECO:0007669"/>
    <property type="project" value="UniProtKB-UniRule"/>
</dbReference>
<evidence type="ECO:0000256" key="7">
    <source>
        <dbReference type="HAMAP-Rule" id="MF_01400"/>
    </source>
</evidence>
<organism evidence="10 11">
    <name type="scientific">Flexistipes sinusarabici</name>
    <dbReference type="NCBI Taxonomy" id="2352"/>
    <lineage>
        <taxon>Bacteria</taxon>
        <taxon>Pseudomonadati</taxon>
        <taxon>Deferribacterota</taxon>
        <taxon>Deferribacteres</taxon>
        <taxon>Deferribacterales</taxon>
        <taxon>Flexistipitaceae</taxon>
        <taxon>Flexistipes</taxon>
    </lineage>
</organism>
<dbReference type="InterPro" id="IPR002569">
    <property type="entry name" value="Met_Sox_Rdtase_MsrA_dom"/>
</dbReference>
<dbReference type="Pfam" id="PF01625">
    <property type="entry name" value="PMSR"/>
    <property type="match status" value="1"/>
</dbReference>
<evidence type="ECO:0000256" key="6">
    <source>
        <dbReference type="ARBA" id="ARBA00048782"/>
    </source>
</evidence>
<name>A0A3D5Q9T9_FLESI</name>
<dbReference type="NCBIfam" id="TIGR00401">
    <property type="entry name" value="msrA"/>
    <property type="match status" value="1"/>
</dbReference>
<dbReference type="FunFam" id="2.170.150.20:FF:000003">
    <property type="entry name" value="Peptide methionine sulfoxide reductase MsrB"/>
    <property type="match status" value="1"/>
</dbReference>
<dbReference type="Proteomes" id="UP000262325">
    <property type="component" value="Unassembled WGS sequence"/>
</dbReference>
<dbReference type="GO" id="GO:0033743">
    <property type="term" value="F:peptide-methionine (R)-S-oxide reductase activity"/>
    <property type="evidence" value="ECO:0007669"/>
    <property type="project" value="UniProtKB-UniRule"/>
</dbReference>
<evidence type="ECO:0000313" key="10">
    <source>
        <dbReference type="EMBL" id="HCW92596.1"/>
    </source>
</evidence>
<dbReference type="SUPFAM" id="SSF55068">
    <property type="entry name" value="Peptide methionine sulfoxide reductase"/>
    <property type="match status" value="1"/>
</dbReference>
<dbReference type="EC" id="1.8.4.12" evidence="7"/>
<comment type="caution">
    <text evidence="10">The sequence shown here is derived from an EMBL/GenBank/DDBJ whole genome shotgun (WGS) entry which is preliminary data.</text>
</comment>
<comment type="caution">
    <text evidence="7">Lacks conserved residue(s) required for the propagation of feature annotation.</text>
</comment>
<dbReference type="GO" id="GO:0033744">
    <property type="term" value="F:L-methionine:thioredoxin-disulfide S-oxidoreductase activity"/>
    <property type="evidence" value="ECO:0007669"/>
    <property type="project" value="RHEA"/>
</dbReference>
<dbReference type="Pfam" id="PF01641">
    <property type="entry name" value="SelR"/>
    <property type="match status" value="1"/>
</dbReference>
<evidence type="ECO:0000256" key="3">
    <source>
        <dbReference type="ARBA" id="ARBA00024679"/>
    </source>
</evidence>
<dbReference type="EMBL" id="DPPF01000062">
    <property type="protein sequence ID" value="HCW92596.1"/>
    <property type="molecule type" value="Genomic_DNA"/>
</dbReference>
<comment type="similarity">
    <text evidence="8">Belongs to the MsrA Met sulfoxide reductase family.</text>
</comment>
<feature type="domain" description="MsrB" evidence="9">
    <location>
        <begin position="213"/>
        <end position="335"/>
    </location>
</feature>
<dbReference type="AlphaFoldDB" id="A0A3D5Q9T9"/>
<evidence type="ECO:0000256" key="4">
    <source>
        <dbReference type="ARBA" id="ARBA00047806"/>
    </source>
</evidence>
<dbReference type="InterPro" id="IPR036509">
    <property type="entry name" value="Met_Sox_Rdtase_MsrA_sf"/>
</dbReference>
<dbReference type="HAMAP" id="MF_01400">
    <property type="entry name" value="MsrB"/>
    <property type="match status" value="1"/>
</dbReference>
<evidence type="ECO:0000313" key="11">
    <source>
        <dbReference type="Proteomes" id="UP000262325"/>
    </source>
</evidence>
<sequence>MIFIPLSEFIQLKFSLVSEGGGNCYEKATFAGGCFWCMEALFKQVDGVKNVISGYTGGKTENPTYEKVCTGRTGHFEAVQIVYNPSEISYEKLLEIFWKNIDPTDPGGQFADKGSQYKTAVFYHSGNQKEAAMKSRKILDESEKFSNPVVTEILPASVFYKAEEYHQDYFRKKVNQYKFYRAASGRDEFLNRLWRGKENIFEGTWKHYRKPSDGELKEKLTGIQYAVTQRNATEKPFNNEYWNNKEEGIYVDVVSGEPLFSSTDKFNSGTGWPSFTRPISGEFIVTKEDRSFLMKRTEVRSRYADSHLGHLFQDGPEPTGLRYCINSASLKFVPKSRMHEEGYGKYLYLFEK</sequence>
<comment type="similarity">
    <text evidence="7">Belongs to the MsrB Met sulfoxide reductase family.</text>
</comment>
<dbReference type="PROSITE" id="PS51790">
    <property type="entry name" value="MSRB"/>
    <property type="match status" value="1"/>
</dbReference>
<comment type="function">
    <text evidence="3 8">Has an important function as a repair enzyme for proteins that have been inactivated by oxidation. Catalyzes the reversible oxidation-reduction of methionine sulfoxide in proteins to methionine.</text>
</comment>